<proteinExistence type="predicted"/>
<dbReference type="EMBL" id="JACCBY010000003">
    <property type="protein sequence ID" value="NYD90759.1"/>
    <property type="molecule type" value="Genomic_DNA"/>
</dbReference>
<sequence length="366" mass="36999">MATAHPLSAANVAATRRPARVLIVDDSAVARAVMERIIAATDRYDVVASVSTAAAALAVLGRERVDFVLLDVQMPGVDGLTALPDLIAAGQGANVIVVSGQAGEGAATTLQALALGATDTVFKPASGARLGQFGEILVDKLDRLTGVVAAGEPAPAPVPMRAVATPPPPVIPAGDEFDVMAIGASTGGIHALSALLAEIPVSFRLPILITQHLPTAFMPYFAAQLAVIGNRPCDVATDRLRLRPGRIIVAPGDAHMRCVALGDGSAAIRLSSDPAASGCTPSVDPMFASMAAVFGARMLAVVLSGMGRDGAEGARLVHQAGGCVLVQDQASSVIWGMPGAVADGGHADAVLPPAAIGRLAAARRRP</sequence>
<dbReference type="PROSITE" id="PS50122">
    <property type="entry name" value="CHEB"/>
    <property type="match status" value="1"/>
</dbReference>
<evidence type="ECO:0000313" key="10">
    <source>
        <dbReference type="Proteomes" id="UP000517753"/>
    </source>
</evidence>
<keyword evidence="1 5" id="KW-0145">Chemotaxis</keyword>
<dbReference type="InterPro" id="IPR035909">
    <property type="entry name" value="CheB_C"/>
</dbReference>
<dbReference type="PROSITE" id="PS50110">
    <property type="entry name" value="RESPONSE_REGULATORY"/>
    <property type="match status" value="1"/>
</dbReference>
<dbReference type="GO" id="GO:0008984">
    <property type="term" value="F:protein-glutamate methylesterase activity"/>
    <property type="evidence" value="ECO:0007669"/>
    <property type="project" value="UniProtKB-EC"/>
</dbReference>
<dbReference type="Gene3D" id="3.40.50.2300">
    <property type="match status" value="1"/>
</dbReference>
<accession>A0A7Y9FNY1</accession>
<dbReference type="SUPFAM" id="SSF52738">
    <property type="entry name" value="Methylesterase CheB, C-terminal domain"/>
    <property type="match status" value="1"/>
</dbReference>
<dbReference type="GO" id="GO:0005737">
    <property type="term" value="C:cytoplasm"/>
    <property type="evidence" value="ECO:0007669"/>
    <property type="project" value="InterPro"/>
</dbReference>
<dbReference type="Pfam" id="PF00072">
    <property type="entry name" value="Response_reg"/>
    <property type="match status" value="1"/>
</dbReference>
<evidence type="ECO:0000259" key="7">
    <source>
        <dbReference type="PROSITE" id="PS50110"/>
    </source>
</evidence>
<feature type="active site" evidence="5">
    <location>
        <position position="309"/>
    </location>
</feature>
<feature type="domain" description="Response regulatory" evidence="7">
    <location>
        <begin position="20"/>
        <end position="138"/>
    </location>
</feature>
<dbReference type="InterPro" id="IPR001789">
    <property type="entry name" value="Sig_transdc_resp-reg_receiver"/>
</dbReference>
<feature type="modified residue" description="4-aspartylphosphate" evidence="6">
    <location>
        <position position="71"/>
    </location>
</feature>
<gene>
    <name evidence="9" type="ORF">HD841_002556</name>
</gene>
<feature type="active site" evidence="5">
    <location>
        <position position="212"/>
    </location>
</feature>
<dbReference type="GO" id="GO:0000156">
    <property type="term" value="F:phosphorelay response regulator activity"/>
    <property type="evidence" value="ECO:0007669"/>
    <property type="project" value="InterPro"/>
</dbReference>
<dbReference type="EC" id="3.1.1.61" evidence="3"/>
<feature type="domain" description="CheB-type methylesterase" evidence="8">
    <location>
        <begin position="173"/>
        <end position="357"/>
    </location>
</feature>
<reference evidence="9 10" key="1">
    <citation type="submission" date="2020-07" db="EMBL/GenBank/DDBJ databases">
        <authorList>
            <person name="Partida-Martinez L."/>
            <person name="Huntemann M."/>
            <person name="Clum A."/>
            <person name="Wang J."/>
            <person name="Palaniappan K."/>
            <person name="Ritter S."/>
            <person name="Chen I.-M."/>
            <person name="Stamatis D."/>
            <person name="Reddy T."/>
            <person name="O'Malley R."/>
            <person name="Daum C."/>
            <person name="Shapiro N."/>
            <person name="Ivanova N."/>
            <person name="Kyrpides N."/>
            <person name="Woyke T."/>
        </authorList>
    </citation>
    <scope>NUCLEOTIDE SEQUENCE [LARGE SCALE GENOMIC DNA]</scope>
    <source>
        <strain evidence="9 10">AS2.3</strain>
    </source>
</reference>
<dbReference type="RefSeq" id="WP_179509191.1">
    <property type="nucleotide sequence ID" value="NZ_JACCBY010000003.1"/>
</dbReference>
<evidence type="ECO:0000256" key="1">
    <source>
        <dbReference type="ARBA" id="ARBA00022500"/>
    </source>
</evidence>
<organism evidence="9 10">
    <name type="scientific">Sphingomonas melonis</name>
    <dbReference type="NCBI Taxonomy" id="152682"/>
    <lineage>
        <taxon>Bacteria</taxon>
        <taxon>Pseudomonadati</taxon>
        <taxon>Pseudomonadota</taxon>
        <taxon>Alphaproteobacteria</taxon>
        <taxon>Sphingomonadales</taxon>
        <taxon>Sphingomonadaceae</taxon>
        <taxon>Sphingomonas</taxon>
    </lineage>
</organism>
<dbReference type="GO" id="GO:0006935">
    <property type="term" value="P:chemotaxis"/>
    <property type="evidence" value="ECO:0007669"/>
    <property type="project" value="UniProtKB-UniRule"/>
</dbReference>
<reference evidence="9 10" key="2">
    <citation type="submission" date="2020-08" db="EMBL/GenBank/DDBJ databases">
        <title>The Agave Microbiome: Exploring the role of microbial communities in plant adaptations to desert environments.</title>
        <authorList>
            <person name="Partida-Martinez L.P."/>
        </authorList>
    </citation>
    <scope>NUCLEOTIDE SEQUENCE [LARGE SCALE GENOMIC DNA]</scope>
    <source>
        <strain evidence="9 10">AS2.3</strain>
    </source>
</reference>
<dbReference type="PANTHER" id="PTHR42872">
    <property type="entry name" value="PROTEIN-GLUTAMATE METHYLESTERASE/PROTEIN-GLUTAMINE GLUTAMINASE"/>
    <property type="match status" value="1"/>
</dbReference>
<dbReference type="SMART" id="SM00448">
    <property type="entry name" value="REC"/>
    <property type="match status" value="1"/>
</dbReference>
<dbReference type="InterPro" id="IPR008248">
    <property type="entry name" value="CheB-like"/>
</dbReference>
<dbReference type="AlphaFoldDB" id="A0A7Y9FNY1"/>
<dbReference type="InterPro" id="IPR000673">
    <property type="entry name" value="Sig_transdc_resp-reg_Me-estase"/>
</dbReference>
<evidence type="ECO:0000256" key="6">
    <source>
        <dbReference type="PROSITE-ProRule" id="PRU00169"/>
    </source>
</evidence>
<comment type="caution">
    <text evidence="9">The sequence shown here is derived from an EMBL/GenBank/DDBJ whole genome shotgun (WGS) entry which is preliminary data.</text>
</comment>
<evidence type="ECO:0000259" key="8">
    <source>
        <dbReference type="PROSITE" id="PS50122"/>
    </source>
</evidence>
<feature type="active site" evidence="5">
    <location>
        <position position="185"/>
    </location>
</feature>
<dbReference type="CDD" id="cd16432">
    <property type="entry name" value="CheB_Rec"/>
    <property type="match status" value="1"/>
</dbReference>
<evidence type="ECO:0000313" key="9">
    <source>
        <dbReference type="EMBL" id="NYD90759.1"/>
    </source>
</evidence>
<name>A0A7Y9FNY1_9SPHN</name>
<dbReference type="SUPFAM" id="SSF52172">
    <property type="entry name" value="CheY-like"/>
    <property type="match status" value="1"/>
</dbReference>
<dbReference type="Gene3D" id="3.40.50.180">
    <property type="entry name" value="Methylesterase CheB, C-terminal domain"/>
    <property type="match status" value="1"/>
</dbReference>
<dbReference type="PANTHER" id="PTHR42872:SF3">
    <property type="entry name" value="PROTEIN-GLUTAMATE METHYLESTERASE_PROTEIN-GLUTAMINE GLUTAMINASE 1"/>
    <property type="match status" value="1"/>
</dbReference>
<dbReference type="InterPro" id="IPR011006">
    <property type="entry name" value="CheY-like_superfamily"/>
</dbReference>
<evidence type="ECO:0000256" key="4">
    <source>
        <dbReference type="ARBA" id="ARBA00048267"/>
    </source>
</evidence>
<dbReference type="PIRSF" id="PIRSF000876">
    <property type="entry name" value="RR_chemtxs_CheB"/>
    <property type="match status" value="1"/>
</dbReference>
<protein>
    <recommendedName>
        <fullName evidence="3">protein-glutamate methylesterase</fullName>
        <ecNumber evidence="3">3.1.1.61</ecNumber>
    </recommendedName>
</protein>
<dbReference type="Proteomes" id="UP000517753">
    <property type="component" value="Unassembled WGS sequence"/>
</dbReference>
<keyword evidence="2 5" id="KW-0378">Hydrolase</keyword>
<evidence type="ECO:0000256" key="2">
    <source>
        <dbReference type="ARBA" id="ARBA00022801"/>
    </source>
</evidence>
<evidence type="ECO:0000256" key="5">
    <source>
        <dbReference type="PROSITE-ProRule" id="PRU00050"/>
    </source>
</evidence>
<evidence type="ECO:0000256" key="3">
    <source>
        <dbReference type="ARBA" id="ARBA00039140"/>
    </source>
</evidence>
<keyword evidence="10" id="KW-1185">Reference proteome</keyword>
<comment type="catalytic activity">
    <reaction evidence="4">
        <text>[protein]-L-glutamate 5-O-methyl ester + H2O = L-glutamyl-[protein] + methanol + H(+)</text>
        <dbReference type="Rhea" id="RHEA:23236"/>
        <dbReference type="Rhea" id="RHEA-COMP:10208"/>
        <dbReference type="Rhea" id="RHEA-COMP:10311"/>
        <dbReference type="ChEBI" id="CHEBI:15377"/>
        <dbReference type="ChEBI" id="CHEBI:15378"/>
        <dbReference type="ChEBI" id="CHEBI:17790"/>
        <dbReference type="ChEBI" id="CHEBI:29973"/>
        <dbReference type="ChEBI" id="CHEBI:82795"/>
        <dbReference type="EC" id="3.1.1.61"/>
    </reaction>
</comment>
<dbReference type="Pfam" id="PF01339">
    <property type="entry name" value="CheB_methylest"/>
    <property type="match status" value="1"/>
</dbReference>
<keyword evidence="6" id="KW-0597">Phosphoprotein</keyword>